<reference evidence="2" key="2">
    <citation type="submission" date="2022-06" db="UniProtKB">
        <authorList>
            <consortium name="EnsemblMetazoa"/>
        </authorList>
    </citation>
    <scope>IDENTIFICATION</scope>
    <source>
        <strain evidence="2">DF5081</strain>
    </source>
</reference>
<reference evidence="3" key="1">
    <citation type="submission" date="2010-08" db="EMBL/GenBank/DDBJ databases">
        <authorList>
            <consortium name="Caenorhabditis japonica Sequencing Consortium"/>
            <person name="Wilson R.K."/>
        </authorList>
    </citation>
    <scope>NUCLEOTIDE SEQUENCE [LARGE SCALE GENOMIC DNA]</scope>
    <source>
        <strain evidence="3">DF5081</strain>
    </source>
</reference>
<dbReference type="Proteomes" id="UP000005237">
    <property type="component" value="Unassembled WGS sequence"/>
</dbReference>
<evidence type="ECO:0000313" key="3">
    <source>
        <dbReference type="Proteomes" id="UP000005237"/>
    </source>
</evidence>
<sequence length="66" mass="7539">MKTRTEELTSSQTTHGALFLLQQRAAVTTSFPPLQHRLRRGRKTESSKHMHVGRKVCEAKHVHTTC</sequence>
<protein>
    <submittedName>
        <fullName evidence="2">Uncharacterized protein</fullName>
    </submittedName>
</protein>
<dbReference type="AlphaFoldDB" id="A0A8R1IPI0"/>
<evidence type="ECO:0000256" key="1">
    <source>
        <dbReference type="SAM" id="MobiDB-lite"/>
    </source>
</evidence>
<dbReference type="EnsemblMetazoa" id="CJA39247.1">
    <property type="protein sequence ID" value="CJA39247.1"/>
    <property type="gene ID" value="WBGene00215094"/>
</dbReference>
<proteinExistence type="predicted"/>
<name>A0A8R1IPI0_CAEJA</name>
<feature type="region of interest" description="Disordered" evidence="1">
    <location>
        <begin position="34"/>
        <end position="53"/>
    </location>
</feature>
<evidence type="ECO:0000313" key="2">
    <source>
        <dbReference type="EnsemblMetazoa" id="CJA39247.1"/>
    </source>
</evidence>
<accession>A0A8R1IPI0</accession>
<organism evidence="2 3">
    <name type="scientific">Caenorhabditis japonica</name>
    <dbReference type="NCBI Taxonomy" id="281687"/>
    <lineage>
        <taxon>Eukaryota</taxon>
        <taxon>Metazoa</taxon>
        <taxon>Ecdysozoa</taxon>
        <taxon>Nematoda</taxon>
        <taxon>Chromadorea</taxon>
        <taxon>Rhabditida</taxon>
        <taxon>Rhabditina</taxon>
        <taxon>Rhabditomorpha</taxon>
        <taxon>Rhabditoidea</taxon>
        <taxon>Rhabditidae</taxon>
        <taxon>Peloderinae</taxon>
        <taxon>Caenorhabditis</taxon>
    </lineage>
</organism>
<keyword evidence="3" id="KW-1185">Reference proteome</keyword>